<dbReference type="PANTHER" id="PTHR30582:SF2">
    <property type="entry name" value="L,D-TRANSPEPTIDASE YCIB-RELATED"/>
    <property type="match status" value="1"/>
</dbReference>
<evidence type="ECO:0000256" key="4">
    <source>
        <dbReference type="ARBA" id="ARBA00022984"/>
    </source>
</evidence>
<keyword evidence="4 7" id="KW-0573">Peptidoglycan synthesis</keyword>
<dbReference type="AlphaFoldDB" id="A0A939JGF5"/>
<dbReference type="InterPro" id="IPR041280">
    <property type="entry name" value="Big_10"/>
</dbReference>
<dbReference type="Proteomes" id="UP000664167">
    <property type="component" value="Unassembled WGS sequence"/>
</dbReference>
<feature type="region of interest" description="Disordered" evidence="8">
    <location>
        <begin position="26"/>
        <end position="63"/>
    </location>
</feature>
<dbReference type="Pfam" id="PF03734">
    <property type="entry name" value="YkuD"/>
    <property type="match status" value="1"/>
</dbReference>
<dbReference type="Pfam" id="PF17964">
    <property type="entry name" value="Big_10"/>
    <property type="match status" value="1"/>
</dbReference>
<keyword evidence="2" id="KW-0808">Transferase</keyword>
<dbReference type="InterPro" id="IPR050979">
    <property type="entry name" value="LD-transpeptidase"/>
</dbReference>
<dbReference type="SUPFAM" id="SSF141523">
    <property type="entry name" value="L,D-transpeptidase catalytic domain-like"/>
    <property type="match status" value="1"/>
</dbReference>
<dbReference type="Gene3D" id="2.60.40.3710">
    <property type="match status" value="1"/>
</dbReference>
<evidence type="ECO:0000313" key="12">
    <source>
        <dbReference type="Proteomes" id="UP000664167"/>
    </source>
</evidence>
<dbReference type="InterPro" id="IPR005490">
    <property type="entry name" value="LD_TPept_cat_dom"/>
</dbReference>
<dbReference type="CDD" id="cd16913">
    <property type="entry name" value="YkuD_like"/>
    <property type="match status" value="1"/>
</dbReference>
<evidence type="ECO:0000259" key="10">
    <source>
        <dbReference type="PROSITE" id="PS52029"/>
    </source>
</evidence>
<dbReference type="PANTHER" id="PTHR30582">
    <property type="entry name" value="L,D-TRANSPEPTIDASE"/>
    <property type="match status" value="1"/>
</dbReference>
<dbReference type="RefSeq" id="WP_206960307.1">
    <property type="nucleotide sequence ID" value="NZ_BAAAJJ010000013.1"/>
</dbReference>
<evidence type="ECO:0000256" key="5">
    <source>
        <dbReference type="ARBA" id="ARBA00023315"/>
    </source>
</evidence>
<dbReference type="GO" id="GO:0071555">
    <property type="term" value="P:cell wall organization"/>
    <property type="evidence" value="ECO:0007669"/>
    <property type="project" value="UniProtKB-UniRule"/>
</dbReference>
<feature type="signal peptide" evidence="9">
    <location>
        <begin position="1"/>
        <end position="19"/>
    </location>
</feature>
<evidence type="ECO:0000256" key="8">
    <source>
        <dbReference type="SAM" id="MobiDB-lite"/>
    </source>
</evidence>
<evidence type="ECO:0000256" key="2">
    <source>
        <dbReference type="ARBA" id="ARBA00022679"/>
    </source>
</evidence>
<feature type="active site" description="Nucleophile" evidence="7">
    <location>
        <position position="271"/>
    </location>
</feature>
<feature type="compositionally biased region" description="Low complexity" evidence="8">
    <location>
        <begin position="41"/>
        <end position="52"/>
    </location>
</feature>
<keyword evidence="3 7" id="KW-0133">Cell shape</keyword>
<comment type="caution">
    <text evidence="11">The sequence shown here is derived from an EMBL/GenBank/DDBJ whole genome shotgun (WGS) entry which is preliminary data.</text>
</comment>
<dbReference type="EMBL" id="JAFLRJ010000035">
    <property type="protein sequence ID" value="MBO0511025.1"/>
    <property type="molecule type" value="Genomic_DNA"/>
</dbReference>
<organism evidence="11 12">
    <name type="scientific">Streptomyces beijiangensis</name>
    <dbReference type="NCBI Taxonomy" id="163361"/>
    <lineage>
        <taxon>Bacteria</taxon>
        <taxon>Bacillati</taxon>
        <taxon>Actinomycetota</taxon>
        <taxon>Actinomycetes</taxon>
        <taxon>Kitasatosporales</taxon>
        <taxon>Streptomycetaceae</taxon>
        <taxon>Streptomyces</taxon>
    </lineage>
</organism>
<dbReference type="GO" id="GO:0016746">
    <property type="term" value="F:acyltransferase activity"/>
    <property type="evidence" value="ECO:0007669"/>
    <property type="project" value="UniProtKB-KW"/>
</dbReference>
<dbReference type="CDD" id="cd13432">
    <property type="entry name" value="LDT_IgD_like_2"/>
    <property type="match status" value="1"/>
</dbReference>
<dbReference type="GO" id="GO:0008360">
    <property type="term" value="P:regulation of cell shape"/>
    <property type="evidence" value="ECO:0007669"/>
    <property type="project" value="UniProtKB-UniRule"/>
</dbReference>
<dbReference type="InterPro" id="IPR038063">
    <property type="entry name" value="Transpep_catalytic_dom"/>
</dbReference>
<gene>
    <name evidence="11" type="ORF">J0695_04260</name>
</gene>
<keyword evidence="9" id="KW-0732">Signal</keyword>
<dbReference type="GO" id="GO:0005576">
    <property type="term" value="C:extracellular region"/>
    <property type="evidence" value="ECO:0007669"/>
    <property type="project" value="TreeGrafter"/>
</dbReference>
<dbReference type="PROSITE" id="PS52029">
    <property type="entry name" value="LD_TPASE"/>
    <property type="match status" value="1"/>
</dbReference>
<reference evidence="11" key="1">
    <citation type="submission" date="2021-03" db="EMBL/GenBank/DDBJ databases">
        <title>Streptomyces poriferae sp. nov., a novel marine sponge-derived Actinobacteria species with anti-MRSA activity.</title>
        <authorList>
            <person name="Sandoval-Powers M."/>
            <person name="Kralova S."/>
            <person name="Nguyen G.-S."/>
            <person name="Fawwal D."/>
            <person name="Degnes K."/>
            <person name="Klinkenberg G."/>
            <person name="Sletta H."/>
            <person name="Wentzel A."/>
            <person name="Liles M.R."/>
        </authorList>
    </citation>
    <scope>NUCLEOTIDE SEQUENCE</scope>
    <source>
        <strain evidence="11">DSM 41794</strain>
    </source>
</reference>
<keyword evidence="6 7" id="KW-0961">Cell wall biogenesis/degradation</keyword>
<dbReference type="Gene3D" id="2.40.440.10">
    <property type="entry name" value="L,D-transpeptidase catalytic domain-like"/>
    <property type="match status" value="1"/>
</dbReference>
<evidence type="ECO:0000256" key="9">
    <source>
        <dbReference type="SAM" id="SignalP"/>
    </source>
</evidence>
<protein>
    <submittedName>
        <fullName evidence="11">L,D-transpeptidase</fullName>
    </submittedName>
</protein>
<evidence type="ECO:0000256" key="6">
    <source>
        <dbReference type="ARBA" id="ARBA00023316"/>
    </source>
</evidence>
<name>A0A939JGF5_9ACTN</name>
<feature type="chain" id="PRO_5039614905" evidence="9">
    <location>
        <begin position="20"/>
        <end position="332"/>
    </location>
</feature>
<dbReference type="GO" id="GO:0071972">
    <property type="term" value="F:peptidoglycan L,D-transpeptidase activity"/>
    <property type="evidence" value="ECO:0007669"/>
    <property type="project" value="TreeGrafter"/>
</dbReference>
<keyword evidence="12" id="KW-1185">Reference proteome</keyword>
<dbReference type="GO" id="GO:0018104">
    <property type="term" value="P:peptidoglycan-protein cross-linking"/>
    <property type="evidence" value="ECO:0007669"/>
    <property type="project" value="TreeGrafter"/>
</dbReference>
<sequence length="332" mass="34480">MGRGKGGIGIALLVSAVLAGTSACGGNASASDDSGDGAAKGGSSAKATVSAKPSPTHPSGPPMLLESIAPLDKATVGVAMPISVVFSNPVATSAHANIEKHLKVSASVPTTGAWHWMGNQRVDWRPQNYWKSGTKVRVDADLKYVSNGSGRYGTHGYTHSFTVGDDVRADASVNGHTMKVTRNGAVVRTLSINAGSSEYPTWNGTMAVIDKQEKVHMTSCSVGISCSKGSANYYDLTLPWDVHLTQSGTYVHYSTGDTNPGSGSARGSHGCIHLSLSDAKWFYGQVKQGDPVTVTGSPRAKAPADNGYASFNLSWSQWLSGSASGEQTTSTL</sequence>
<evidence type="ECO:0000313" key="11">
    <source>
        <dbReference type="EMBL" id="MBO0511025.1"/>
    </source>
</evidence>
<proteinExistence type="predicted"/>
<evidence type="ECO:0000256" key="3">
    <source>
        <dbReference type="ARBA" id="ARBA00022960"/>
    </source>
</evidence>
<accession>A0A939JGF5</accession>
<feature type="domain" description="L,D-TPase catalytic" evidence="10">
    <location>
        <begin position="167"/>
        <end position="295"/>
    </location>
</feature>
<keyword evidence="5" id="KW-0012">Acyltransferase</keyword>
<comment type="pathway">
    <text evidence="1 7">Cell wall biogenesis; peptidoglycan biosynthesis.</text>
</comment>
<evidence type="ECO:0000256" key="1">
    <source>
        <dbReference type="ARBA" id="ARBA00004752"/>
    </source>
</evidence>
<dbReference type="PROSITE" id="PS51257">
    <property type="entry name" value="PROKAR_LIPOPROTEIN"/>
    <property type="match status" value="1"/>
</dbReference>
<evidence type="ECO:0000256" key="7">
    <source>
        <dbReference type="PROSITE-ProRule" id="PRU01373"/>
    </source>
</evidence>
<feature type="active site" description="Proton donor/acceptor" evidence="7">
    <location>
        <position position="252"/>
    </location>
</feature>